<protein>
    <submittedName>
        <fullName evidence="1">Uncharacterized protein</fullName>
    </submittedName>
</protein>
<sequence>MMPLKKGPEPITDLLDFYDRWPSLRGSMTALSEDDSLSEDERETLSWLILLADRVGPADLRD</sequence>
<keyword evidence="2" id="KW-1185">Reference proteome</keyword>
<dbReference type="Proteomes" id="UP000199658">
    <property type="component" value="Unassembled WGS sequence"/>
</dbReference>
<name>A0A1I6GE48_9RHOB</name>
<dbReference type="AlphaFoldDB" id="A0A1I6GE48"/>
<dbReference type="STRING" id="670154.SAMN04488002_1319"/>
<accession>A0A1I6GE48</accession>
<dbReference type="RefSeq" id="WP_090214016.1">
    <property type="nucleotide sequence ID" value="NZ_FOYO01000001.1"/>
</dbReference>
<evidence type="ECO:0000313" key="1">
    <source>
        <dbReference type="EMBL" id="SFR40456.1"/>
    </source>
</evidence>
<dbReference type="OrthoDB" id="8480178at2"/>
<gene>
    <name evidence="1" type="ORF">SAMN04488002_1319</name>
</gene>
<dbReference type="EMBL" id="FOYO01000001">
    <property type="protein sequence ID" value="SFR40456.1"/>
    <property type="molecule type" value="Genomic_DNA"/>
</dbReference>
<proteinExistence type="predicted"/>
<reference evidence="2" key="1">
    <citation type="submission" date="2016-10" db="EMBL/GenBank/DDBJ databases">
        <authorList>
            <person name="Varghese N."/>
            <person name="Submissions S."/>
        </authorList>
    </citation>
    <scope>NUCLEOTIDE SEQUENCE [LARGE SCALE GENOMIC DNA]</scope>
    <source>
        <strain evidence="2">DSM 26921</strain>
    </source>
</reference>
<organism evidence="1 2">
    <name type="scientific">Litoreibacter janthinus</name>
    <dbReference type="NCBI Taxonomy" id="670154"/>
    <lineage>
        <taxon>Bacteria</taxon>
        <taxon>Pseudomonadati</taxon>
        <taxon>Pseudomonadota</taxon>
        <taxon>Alphaproteobacteria</taxon>
        <taxon>Rhodobacterales</taxon>
        <taxon>Roseobacteraceae</taxon>
        <taxon>Litoreibacter</taxon>
    </lineage>
</organism>
<evidence type="ECO:0000313" key="2">
    <source>
        <dbReference type="Proteomes" id="UP000199658"/>
    </source>
</evidence>